<gene>
    <name evidence="2" type="ORF">POVWA1_085260</name>
</gene>
<evidence type="ECO:0000256" key="1">
    <source>
        <dbReference type="SAM" id="MobiDB-lite"/>
    </source>
</evidence>
<sequence length="94" mass="10669">MERRERFSGYIKTLYDKHKDECFYSRDCGCFNISHNAYHTINKLKNKGKSSNKGENISSVSVSTGTNGVTNSAESDGVVEFSYLRYTAKGRRNI</sequence>
<dbReference type="EMBL" id="FLRD01001738">
    <property type="protein sequence ID" value="SBT58042.1"/>
    <property type="molecule type" value="Genomic_DNA"/>
</dbReference>
<proteinExistence type="predicted"/>
<organism evidence="2 3">
    <name type="scientific">Plasmodium ovale wallikeri</name>
    <dbReference type="NCBI Taxonomy" id="864142"/>
    <lineage>
        <taxon>Eukaryota</taxon>
        <taxon>Sar</taxon>
        <taxon>Alveolata</taxon>
        <taxon>Apicomplexa</taxon>
        <taxon>Aconoidasida</taxon>
        <taxon>Haemosporida</taxon>
        <taxon>Plasmodiidae</taxon>
        <taxon>Plasmodium</taxon>
        <taxon>Plasmodium (Plasmodium)</taxon>
    </lineage>
</organism>
<evidence type="ECO:0000313" key="3">
    <source>
        <dbReference type="Proteomes" id="UP000078555"/>
    </source>
</evidence>
<dbReference type="Proteomes" id="UP000078555">
    <property type="component" value="Unassembled WGS sequence"/>
</dbReference>
<dbReference type="AlphaFoldDB" id="A0A1A9APB9"/>
<name>A0A1A9APB9_PLAOA</name>
<accession>A0A1A9APB9</accession>
<feature type="compositionally biased region" description="Low complexity" evidence="1">
    <location>
        <begin position="51"/>
        <end position="69"/>
    </location>
</feature>
<feature type="region of interest" description="Disordered" evidence="1">
    <location>
        <begin position="46"/>
        <end position="69"/>
    </location>
</feature>
<evidence type="ECO:0000313" key="2">
    <source>
        <dbReference type="EMBL" id="SBT58042.1"/>
    </source>
</evidence>
<protein>
    <submittedName>
        <fullName evidence="2">PIR Superfamily Protein</fullName>
    </submittedName>
</protein>
<keyword evidence="3" id="KW-1185">Reference proteome</keyword>
<reference evidence="3" key="1">
    <citation type="submission" date="2016-05" db="EMBL/GenBank/DDBJ databases">
        <authorList>
            <person name="Naeem Raeece"/>
        </authorList>
    </citation>
    <scope>NUCLEOTIDE SEQUENCE [LARGE SCALE GENOMIC DNA]</scope>
</reference>